<dbReference type="RefSeq" id="WP_013880184.1">
    <property type="nucleotide sequence ID" value="NC_015666.1"/>
</dbReference>
<dbReference type="CDD" id="cd00885">
    <property type="entry name" value="cinA"/>
    <property type="match status" value="1"/>
</dbReference>
<dbReference type="SUPFAM" id="SSF53218">
    <property type="entry name" value="Molybdenum cofactor biosynthesis proteins"/>
    <property type="match status" value="1"/>
</dbReference>
<organism evidence="2 3">
    <name type="scientific">Halopiger xanaduensis (strain DSM 18323 / JCM 14033 / SH-6)</name>
    <dbReference type="NCBI Taxonomy" id="797210"/>
    <lineage>
        <taxon>Archaea</taxon>
        <taxon>Methanobacteriati</taxon>
        <taxon>Methanobacteriota</taxon>
        <taxon>Stenosarchaea group</taxon>
        <taxon>Halobacteria</taxon>
        <taxon>Halobacteriales</taxon>
        <taxon>Natrialbaceae</taxon>
        <taxon>Halopiger</taxon>
    </lineage>
</organism>
<dbReference type="Gene3D" id="3.40.980.10">
    <property type="entry name" value="MoaB/Mog-like domain"/>
    <property type="match status" value="1"/>
</dbReference>
<dbReference type="GeneID" id="10797631"/>
<dbReference type="AlphaFoldDB" id="F8D310"/>
<dbReference type="KEGG" id="hxa:Halxa_2677"/>
<dbReference type="InterPro" id="IPR056596">
    <property type="entry name" value="FLAD1_M"/>
</dbReference>
<keyword evidence="3" id="KW-1185">Reference proteome</keyword>
<dbReference type="SMART" id="SM00852">
    <property type="entry name" value="MoCF_biosynth"/>
    <property type="match status" value="1"/>
</dbReference>
<dbReference type="InterPro" id="IPR001453">
    <property type="entry name" value="MoaB/Mog_dom"/>
</dbReference>
<name>F8D310_HALXS</name>
<dbReference type="eggNOG" id="arCOG00215">
    <property type="taxonomic scope" value="Archaea"/>
</dbReference>
<dbReference type="HOGENOM" id="CLU_030805_0_2_2"/>
<feature type="domain" description="MoaB/Mog" evidence="1">
    <location>
        <begin position="4"/>
        <end position="162"/>
    </location>
</feature>
<protein>
    <submittedName>
        <fullName evidence="2">Molybdopterin binding domain protein</fullName>
    </submittedName>
</protein>
<sequence length="227" mass="24297">MNAAVVTVGDELLAGQTTNTNATWLCERLDERGVAVERVTTVPDRVADIARVVNEYRAEYDAVVVTGGLGPTHDDVTMEGIAAALGRPLEEHEEALAWLGEDGYSRSELIEGTTKLPAGARALHNEAGVAPGAALEDVYVLPGVPTEMQAMFEAIAPAFSGTPTYREEVVADEPESALLDRLEEIRDRFDVSVGSYPGESVRIAIESTDEATAAEAAAWLRERVDTV</sequence>
<evidence type="ECO:0000313" key="3">
    <source>
        <dbReference type="Proteomes" id="UP000006794"/>
    </source>
</evidence>
<proteinExistence type="predicted"/>
<dbReference type="InterPro" id="IPR036425">
    <property type="entry name" value="MoaB/Mog-like_dom_sf"/>
</dbReference>
<dbReference type="Pfam" id="PF00994">
    <property type="entry name" value="MoCF_biosynth"/>
    <property type="match status" value="1"/>
</dbReference>
<dbReference type="PANTHER" id="PTHR13939:SF0">
    <property type="entry name" value="NMN AMIDOHYDROLASE-LIKE PROTEIN YFAY"/>
    <property type="match status" value="1"/>
</dbReference>
<gene>
    <name evidence="2" type="ordered locus">Halxa_2677</name>
</gene>
<dbReference type="NCBIfam" id="TIGR00177">
    <property type="entry name" value="molyb_syn"/>
    <property type="match status" value="1"/>
</dbReference>
<accession>F8D310</accession>
<evidence type="ECO:0000313" key="2">
    <source>
        <dbReference type="EMBL" id="AEH37294.1"/>
    </source>
</evidence>
<dbReference type="OrthoDB" id="372037at2157"/>
<dbReference type="STRING" id="797210.Halxa_2677"/>
<dbReference type="PANTHER" id="PTHR13939">
    <property type="entry name" value="NICOTINAMIDE-NUCLEOTIDE AMIDOHYDROLASE PNCC"/>
    <property type="match status" value="1"/>
</dbReference>
<dbReference type="InterPro" id="IPR050101">
    <property type="entry name" value="CinA"/>
</dbReference>
<reference evidence="2 3" key="1">
    <citation type="journal article" date="2012" name="Stand. Genomic Sci.">
        <title>Complete genome sequence of Halopiger xanaduensis type strain (SH-6(T)).</title>
        <authorList>
            <person name="Anderson I."/>
            <person name="Tindall B.J."/>
            <person name="Rohde M."/>
            <person name="Lucas S."/>
            <person name="Han J."/>
            <person name="Lapidus A."/>
            <person name="Cheng J.F."/>
            <person name="Goodwin L."/>
            <person name="Pitluck S."/>
            <person name="Peters L."/>
            <person name="Pati A."/>
            <person name="Mikhailova N."/>
            <person name="Pagani I."/>
            <person name="Teshima H."/>
            <person name="Han C."/>
            <person name="Tapia R."/>
            <person name="Land M."/>
            <person name="Woyke T."/>
            <person name="Klenk H.P."/>
            <person name="Kyrpides N."/>
            <person name="Ivanova N."/>
        </authorList>
    </citation>
    <scope>NUCLEOTIDE SEQUENCE [LARGE SCALE GENOMIC DNA]</scope>
    <source>
        <strain evidence="3">DSM 18323 / JCM 14033 / SH-6</strain>
    </source>
</reference>
<evidence type="ECO:0000259" key="1">
    <source>
        <dbReference type="SMART" id="SM00852"/>
    </source>
</evidence>
<dbReference type="Proteomes" id="UP000006794">
    <property type="component" value="Chromosome"/>
</dbReference>
<dbReference type="Pfam" id="PF24102">
    <property type="entry name" value="FLAD1_M"/>
    <property type="match status" value="1"/>
</dbReference>
<dbReference type="EMBL" id="CP002839">
    <property type="protein sequence ID" value="AEH37294.1"/>
    <property type="molecule type" value="Genomic_DNA"/>
</dbReference>